<protein>
    <recommendedName>
        <fullName evidence="1">Spore protein YkvP/CgeB glycosyl transferase-like domain-containing protein</fullName>
    </recommendedName>
</protein>
<organism evidence="2">
    <name type="scientific">marine metagenome</name>
    <dbReference type="NCBI Taxonomy" id="408172"/>
    <lineage>
        <taxon>unclassified sequences</taxon>
        <taxon>metagenomes</taxon>
        <taxon>ecological metagenomes</taxon>
    </lineage>
</organism>
<dbReference type="InterPro" id="IPR055259">
    <property type="entry name" value="YkvP/CgeB_Glyco_trans-like"/>
</dbReference>
<dbReference type="EMBL" id="UINC01016620">
    <property type="protein sequence ID" value="SVA69079.1"/>
    <property type="molecule type" value="Genomic_DNA"/>
</dbReference>
<reference evidence="2" key="1">
    <citation type="submission" date="2018-05" db="EMBL/GenBank/DDBJ databases">
        <authorList>
            <person name="Lanie J.A."/>
            <person name="Ng W.-L."/>
            <person name="Kazmierczak K.M."/>
            <person name="Andrzejewski T.M."/>
            <person name="Davidsen T.M."/>
            <person name="Wayne K.J."/>
            <person name="Tettelin H."/>
            <person name="Glass J.I."/>
            <person name="Rusch D."/>
            <person name="Podicherti R."/>
            <person name="Tsui H.-C.T."/>
            <person name="Winkler M.E."/>
        </authorList>
    </citation>
    <scope>NUCLEOTIDE SEQUENCE</scope>
</reference>
<name>A0A381XWB9_9ZZZZ</name>
<evidence type="ECO:0000313" key="2">
    <source>
        <dbReference type="EMBL" id="SVA69079.1"/>
    </source>
</evidence>
<dbReference type="AlphaFoldDB" id="A0A381XWB9"/>
<proteinExistence type="predicted"/>
<gene>
    <name evidence="2" type="ORF">METZ01_LOCUS121933</name>
</gene>
<sequence>MNIGFYIKWDKHSINSSGNVIGDELYAESLCKSINKQFKSIRAELYAPNYLPDNKLDVIIYMNDSPPNEKLSKYHYLYLQNGYEDNIDQIVSSSLALEYDGYIFFSETIKKVFDEKDQNIKKSLFLPFGVDLEFFYPREKDDLFNFECAFIGNDIKGSESAMRYLFPAAEFNFGLFGNWKVERHKYKIWKNLKKLPPYKKVFESISRGKIPQDSVPVLYSSTQINLNNTIKSCIDWDVITLRTYEVLACKGFLISDSVPIAEKTLKDCLVFTEGGEDLTGKIKYYLAHSKKRQEIAQNGYDYVVKNCSIDARAAELINHIQEVVK</sequence>
<feature type="domain" description="Spore protein YkvP/CgeB glycosyl transferase-like" evidence="1">
    <location>
        <begin position="172"/>
        <end position="317"/>
    </location>
</feature>
<dbReference type="SUPFAM" id="SSF53756">
    <property type="entry name" value="UDP-Glycosyltransferase/glycogen phosphorylase"/>
    <property type="match status" value="1"/>
</dbReference>
<accession>A0A381XWB9</accession>
<dbReference type="Pfam" id="PF13524">
    <property type="entry name" value="Glyco_trans_1_2"/>
    <property type="match status" value="1"/>
</dbReference>
<evidence type="ECO:0000259" key="1">
    <source>
        <dbReference type="Pfam" id="PF13524"/>
    </source>
</evidence>